<protein>
    <submittedName>
        <fullName evidence="2">Uncharacterized membrane protein SpoIIM, required for sporulation</fullName>
    </submittedName>
</protein>
<dbReference type="PANTHER" id="PTHR35337">
    <property type="entry name" value="SLR1478 PROTEIN"/>
    <property type="match status" value="1"/>
</dbReference>
<evidence type="ECO:0000313" key="3">
    <source>
        <dbReference type="Proteomes" id="UP000199437"/>
    </source>
</evidence>
<dbReference type="InterPro" id="IPR002798">
    <property type="entry name" value="SpoIIM-like"/>
</dbReference>
<reference evidence="3" key="1">
    <citation type="submission" date="2016-10" db="EMBL/GenBank/DDBJ databases">
        <authorList>
            <person name="Varghese N."/>
            <person name="Submissions S."/>
        </authorList>
    </citation>
    <scope>NUCLEOTIDE SEQUENCE [LARGE SCALE GENOMIC DNA]</scope>
    <source>
        <strain evidence="3">CGMCC 1.12402</strain>
    </source>
</reference>
<organism evidence="2 3">
    <name type="scientific">Roseivirga pacifica</name>
    <dbReference type="NCBI Taxonomy" id="1267423"/>
    <lineage>
        <taxon>Bacteria</taxon>
        <taxon>Pseudomonadati</taxon>
        <taxon>Bacteroidota</taxon>
        <taxon>Cytophagia</taxon>
        <taxon>Cytophagales</taxon>
        <taxon>Roseivirgaceae</taxon>
        <taxon>Roseivirga</taxon>
    </lineage>
</organism>
<dbReference type="Pfam" id="PF01944">
    <property type="entry name" value="SpoIIM"/>
    <property type="match status" value="1"/>
</dbReference>
<evidence type="ECO:0000256" key="1">
    <source>
        <dbReference type="SAM" id="Phobius"/>
    </source>
</evidence>
<dbReference type="STRING" id="1267423.SAMN05216290_0269"/>
<evidence type="ECO:0000313" key="2">
    <source>
        <dbReference type="EMBL" id="SEV85917.1"/>
    </source>
</evidence>
<dbReference type="AlphaFoldDB" id="A0A1I0MBT1"/>
<dbReference type="RefSeq" id="WP_090256594.1">
    <property type="nucleotide sequence ID" value="NZ_RBHZ01000001.1"/>
</dbReference>
<keyword evidence="1" id="KW-1133">Transmembrane helix</keyword>
<sequence length="322" mass="36664">MRESAFVKANINKWEEFERLISSKASKDPDELADLFIELTDDLSYARTHYPKADVTVYLNNLSTKVHQYIYRNKKEQKNRFANFWKVELPEIFWNHRKEFGYSLIIFLVSCLIGAFSAAKDQNFVRLILGDQYVEMTLRNIDKGEPLGVYAQMGQFPMLLYITFNNIRVSFFAFGAGIFASVGTGFLLFRNGVMLGSFQYFFYQKGLLLTSLLTIWLHGTIEIISIVIAGGAGLIMGNSWLFPGTYSRLESLKKGALTGAKVVLGLVPLFITAGFIESYVTRLFDMPTALKAFIILGSLAFMVWYIIIYPRKLFKNGIHTSN</sequence>
<dbReference type="Proteomes" id="UP000199437">
    <property type="component" value="Unassembled WGS sequence"/>
</dbReference>
<dbReference type="EMBL" id="FOIR01000001">
    <property type="protein sequence ID" value="SEV85917.1"/>
    <property type="molecule type" value="Genomic_DNA"/>
</dbReference>
<name>A0A1I0MBT1_9BACT</name>
<keyword evidence="3" id="KW-1185">Reference proteome</keyword>
<feature type="transmembrane region" description="Helical" evidence="1">
    <location>
        <begin position="200"/>
        <end position="217"/>
    </location>
</feature>
<feature type="transmembrane region" description="Helical" evidence="1">
    <location>
        <begin position="100"/>
        <end position="119"/>
    </location>
</feature>
<dbReference type="PANTHER" id="PTHR35337:SF1">
    <property type="entry name" value="SLR1478 PROTEIN"/>
    <property type="match status" value="1"/>
</dbReference>
<accession>A0A1I0MBT1</accession>
<dbReference type="OrthoDB" id="9800053at2"/>
<proteinExistence type="predicted"/>
<keyword evidence="1" id="KW-0472">Membrane</keyword>
<feature type="transmembrane region" description="Helical" evidence="1">
    <location>
        <begin position="288"/>
        <end position="308"/>
    </location>
</feature>
<feature type="transmembrane region" description="Helical" evidence="1">
    <location>
        <begin position="223"/>
        <end position="243"/>
    </location>
</feature>
<keyword evidence="1" id="KW-0812">Transmembrane</keyword>
<gene>
    <name evidence="2" type="ORF">SAMN05216290_0269</name>
</gene>
<feature type="transmembrane region" description="Helical" evidence="1">
    <location>
        <begin position="167"/>
        <end position="188"/>
    </location>
</feature>
<feature type="transmembrane region" description="Helical" evidence="1">
    <location>
        <begin position="255"/>
        <end position="276"/>
    </location>
</feature>